<keyword evidence="6" id="KW-0472">Membrane</keyword>
<dbReference type="PANTHER" id="PTHR37316">
    <property type="entry name" value="TEICHOIC ACID GLYCEROL-PHOSPHATE PRIMASE"/>
    <property type="match status" value="1"/>
</dbReference>
<dbReference type="EMBL" id="RHFF01000001">
    <property type="protein sequence ID" value="TGD40916.1"/>
    <property type="molecule type" value="Genomic_DNA"/>
</dbReference>
<keyword evidence="4 8" id="KW-0808">Transferase</keyword>
<proteinExistence type="inferred from homology"/>
<comment type="subcellular location">
    <subcellularLocation>
        <location evidence="1">Cell membrane</location>
        <topology evidence="1">Peripheral membrane protein</topology>
    </subcellularLocation>
</comment>
<dbReference type="InterPro" id="IPR043149">
    <property type="entry name" value="TagF_N"/>
</dbReference>
<evidence type="ECO:0000313" key="9">
    <source>
        <dbReference type="Proteomes" id="UP000297736"/>
    </source>
</evidence>
<dbReference type="GO" id="GO:0047355">
    <property type="term" value="F:CDP-glycerol glycerophosphotransferase activity"/>
    <property type="evidence" value="ECO:0007669"/>
    <property type="project" value="InterPro"/>
</dbReference>
<comment type="caution">
    <text evidence="8">The sequence shown here is derived from an EMBL/GenBank/DDBJ whole genome shotgun (WGS) entry which is preliminary data.</text>
</comment>
<organism evidence="8 9">
    <name type="scientific">Brevibacterium aurantiacum</name>
    <dbReference type="NCBI Taxonomy" id="273384"/>
    <lineage>
        <taxon>Bacteria</taxon>
        <taxon>Bacillati</taxon>
        <taxon>Actinomycetota</taxon>
        <taxon>Actinomycetes</taxon>
        <taxon>Micrococcales</taxon>
        <taxon>Brevibacteriaceae</taxon>
        <taxon>Brevibacterium</taxon>
    </lineage>
</organism>
<dbReference type="Proteomes" id="UP000297736">
    <property type="component" value="Unassembled WGS sequence"/>
</dbReference>
<feature type="domain" description="TarS C-terminal" evidence="7">
    <location>
        <begin position="1"/>
        <end position="136"/>
    </location>
</feature>
<name>A0A4Z0KPK2_BREAU</name>
<dbReference type="Gene3D" id="3.40.50.11820">
    <property type="match status" value="2"/>
</dbReference>
<evidence type="ECO:0000256" key="2">
    <source>
        <dbReference type="ARBA" id="ARBA00010488"/>
    </source>
</evidence>
<dbReference type="Pfam" id="PF04464">
    <property type="entry name" value="Glyphos_transf"/>
    <property type="match status" value="2"/>
</dbReference>
<keyword evidence="3" id="KW-1003">Cell membrane</keyword>
<dbReference type="SUPFAM" id="SSF53756">
    <property type="entry name" value="UDP-Glycosyltransferase/glycogen phosphorylase"/>
    <property type="match status" value="2"/>
</dbReference>
<accession>A0A4Z0KPK2</accession>
<evidence type="ECO:0000256" key="3">
    <source>
        <dbReference type="ARBA" id="ARBA00022475"/>
    </source>
</evidence>
<dbReference type="AlphaFoldDB" id="A0A4Z0KPK2"/>
<evidence type="ECO:0000259" key="7">
    <source>
        <dbReference type="Pfam" id="PF18674"/>
    </source>
</evidence>
<dbReference type="InterPro" id="IPR051612">
    <property type="entry name" value="Teichoic_Acid_Biosynth"/>
</dbReference>
<dbReference type="InterPro" id="IPR007554">
    <property type="entry name" value="Glycerophosphate_synth"/>
</dbReference>
<dbReference type="GO" id="GO:0019350">
    <property type="term" value="P:teichoic acid biosynthetic process"/>
    <property type="evidence" value="ECO:0007669"/>
    <property type="project" value="UniProtKB-KW"/>
</dbReference>
<keyword evidence="5" id="KW-0777">Teichoic acid biosynthesis</keyword>
<dbReference type="Gene3D" id="3.40.50.12580">
    <property type="match status" value="2"/>
</dbReference>
<evidence type="ECO:0000256" key="6">
    <source>
        <dbReference type="ARBA" id="ARBA00023136"/>
    </source>
</evidence>
<evidence type="ECO:0000313" key="8">
    <source>
        <dbReference type="EMBL" id="TGD40916.1"/>
    </source>
</evidence>
<reference evidence="8 9" key="1">
    <citation type="submission" date="2018-10" db="EMBL/GenBank/DDBJ databases">
        <title>Brevibacterium genomes from Austrain hard cheese rinds.</title>
        <authorList>
            <person name="Anast J.M."/>
            <person name="Dzieciol M."/>
            <person name="Schultz D.L."/>
            <person name="Mann E."/>
            <person name="Wagner M."/>
            <person name="Schmitz-Esser S."/>
        </authorList>
    </citation>
    <scope>NUCLEOTIDE SEQUENCE [LARGE SCALE GENOMIC DNA]</scope>
    <source>
        <strain evidence="8 9">L261</strain>
    </source>
</reference>
<evidence type="ECO:0000256" key="1">
    <source>
        <dbReference type="ARBA" id="ARBA00004202"/>
    </source>
</evidence>
<evidence type="ECO:0000256" key="5">
    <source>
        <dbReference type="ARBA" id="ARBA00022944"/>
    </source>
</evidence>
<comment type="similarity">
    <text evidence="2">Belongs to the CDP-glycerol glycerophosphotransferase family.</text>
</comment>
<dbReference type="PANTHER" id="PTHR37316:SF3">
    <property type="entry name" value="TEICHOIC ACID GLYCEROL-PHOSPHATE TRANSFERASE"/>
    <property type="match status" value="1"/>
</dbReference>
<dbReference type="GO" id="GO:0005886">
    <property type="term" value="C:plasma membrane"/>
    <property type="evidence" value="ECO:0007669"/>
    <property type="project" value="UniProtKB-SubCell"/>
</dbReference>
<evidence type="ECO:0000256" key="4">
    <source>
        <dbReference type="ARBA" id="ARBA00022679"/>
    </source>
</evidence>
<dbReference type="Pfam" id="PF18674">
    <property type="entry name" value="TarS_C1"/>
    <property type="match status" value="1"/>
</dbReference>
<protein>
    <submittedName>
        <fullName evidence="8">CDP-glycerol glycerophosphotransferase</fullName>
    </submittedName>
</protein>
<dbReference type="InterPro" id="IPR041038">
    <property type="entry name" value="TarS_C1"/>
</dbReference>
<sequence length="933" mass="107559">MTLENGELIVDGRINVHSNSISRLELSVLGRTSGFKLKVPADFSYDEERTRRKFGSRLYRFSARCDLEEIAEQLTNDTLDLYVEVDGPQLEEPVRRRFGRSRYLVRRRSRSTRVSHDGKTVLLTPYYTFKAKNPSIYSEVFDSQVFEHMRSSVADRKRPRTHRMGINKPVWVVGELPYKAQDNGLHFFKYLRDNHPEIDAYYVIETDSPERSNLAGYDHVIPFRSKQHVDVALAADRFIGTHHPDYLYPTRSPRFGAAVASVPKIFLQHGVMGAKWMVPNYGKKSSDFVTDLVITSSDREKQIFIKDFGYSADEVAVTGLARFDALLADDVDVRPGQILIIPTWRPWLQDPETFTESDYFERWSSLLSSEAITGLIDEHECEVVFCLHPNMQQFTHHFDLPGVTVVSQGEVDVQYLMKRSAAMITDYSSVAFDFSFLDKPVAYYQFDSRRFAQPHVSPQEELPGPTFVDEDELTTWLADALKGRNDSADEYSQRSRRFLAHRDRRASERTFDAITAVKPSHSPLTRAIHSEEVSAAGRLLRRHKQYLPVMKQVYKILRTLPIDPSIIVFESGQGRQLGDNPGAIYDELVHRGDTRLKVWIYNKRFPIRDDQTIIVKRYSPEYFWYLARAKYWVSNQNMPHFIHRRSKGVYIQTWHGTPLKKMFLDIDQIVGRDEGYVGRVTEATRQWSVLVSPNSYTTDIMRSAYAFDGPSVELGYPRNDVLLNEAAEDRRQSMRQRLGFTDSDFIVLYAPTFRDDKPTKRGRFAFEWPFPPEEFESRFALTNVKLLIRAHVLINTKIRVPKDSETITDVTRLPDIQELYLASDMLVTDYSSVFFDYSLLKRPICFYAYDLEKYRQELRGFYLDYSTELPGPIVESAEGLYRAIDTARETGSLEGSVPLIDFVDRFASSDDGRATERVVDAILDSGGACTNNV</sequence>
<dbReference type="InterPro" id="IPR043148">
    <property type="entry name" value="TagF_C"/>
</dbReference>
<gene>
    <name evidence="8" type="ORF">EB834_01080</name>
</gene>